<dbReference type="Gene3D" id="3.30.420.10">
    <property type="entry name" value="Ribonuclease H-like superfamily/Ribonuclease H"/>
    <property type="match status" value="1"/>
</dbReference>
<evidence type="ECO:0000313" key="3">
    <source>
        <dbReference type="EMBL" id="KAG8498641.1"/>
    </source>
</evidence>
<dbReference type="Proteomes" id="UP000701853">
    <property type="component" value="Chromosome 3"/>
</dbReference>
<gene>
    <name evidence="3" type="ORF">CXB51_005174</name>
</gene>
<name>A0A8J5Z0H3_9ROSI</name>
<dbReference type="OrthoDB" id="1001830at2759"/>
<dbReference type="AlphaFoldDB" id="A0A8J5Z0H3"/>
<dbReference type="InterPro" id="IPR036397">
    <property type="entry name" value="RNaseH_sf"/>
</dbReference>
<dbReference type="InterPro" id="IPR026960">
    <property type="entry name" value="RVT-Znf"/>
</dbReference>
<dbReference type="EMBL" id="JAHUZN010000003">
    <property type="protein sequence ID" value="KAG8498641.1"/>
    <property type="molecule type" value="Genomic_DNA"/>
</dbReference>
<evidence type="ECO:0008006" key="5">
    <source>
        <dbReference type="Google" id="ProtNLM"/>
    </source>
</evidence>
<feature type="domain" description="RNase H type-1" evidence="1">
    <location>
        <begin position="183"/>
        <end position="266"/>
    </location>
</feature>
<dbReference type="GO" id="GO:0004523">
    <property type="term" value="F:RNA-DNA hybrid ribonuclease activity"/>
    <property type="evidence" value="ECO:0007669"/>
    <property type="project" value="InterPro"/>
</dbReference>
<evidence type="ECO:0000313" key="4">
    <source>
        <dbReference type="Proteomes" id="UP000701853"/>
    </source>
</evidence>
<protein>
    <recommendedName>
        <fullName evidence="5">RNase H type-1 domain-containing protein</fullName>
    </recommendedName>
</protein>
<dbReference type="Pfam" id="PF13966">
    <property type="entry name" value="zf-RVT"/>
    <property type="match status" value="1"/>
</dbReference>
<dbReference type="PANTHER" id="PTHR47074:SF61">
    <property type="entry name" value="RNASE H TYPE-1 DOMAIN-CONTAINING PROTEIN"/>
    <property type="match status" value="1"/>
</dbReference>
<keyword evidence="4" id="KW-1185">Reference proteome</keyword>
<organism evidence="3 4">
    <name type="scientific">Gossypium anomalum</name>
    <dbReference type="NCBI Taxonomy" id="47600"/>
    <lineage>
        <taxon>Eukaryota</taxon>
        <taxon>Viridiplantae</taxon>
        <taxon>Streptophyta</taxon>
        <taxon>Embryophyta</taxon>
        <taxon>Tracheophyta</taxon>
        <taxon>Spermatophyta</taxon>
        <taxon>Magnoliopsida</taxon>
        <taxon>eudicotyledons</taxon>
        <taxon>Gunneridae</taxon>
        <taxon>Pentapetalae</taxon>
        <taxon>rosids</taxon>
        <taxon>malvids</taxon>
        <taxon>Malvales</taxon>
        <taxon>Malvaceae</taxon>
        <taxon>Malvoideae</taxon>
        <taxon>Gossypium</taxon>
    </lineage>
</organism>
<sequence length="297" mass="34101">MEGICWKVGRGTNISVINDAWIPVARNFRLSSVVNNLDDFKVAELIDNNVRKWKRELIANTFSEEVAGKILSIPLAEDPHDDFLAWSREPSRKYSVRSAYKLLQVSENDPRAYALQTDYNNFYKKIWLLNLPSKTKITAWKISWNYLATRVNMQHRKLISTAICPRCERGTKTMDHLIPFAAEALAAEALACRKAVQIRIDMQWPEIIVEGDSLIVIKKCKAKRQDKSLIGAYIQDIQQLRSRSKNFMFEYTPRTVNGLAHILATETLKRKEVFFLVGSAPGYADNQREIDSVHEPD</sequence>
<dbReference type="PANTHER" id="PTHR47074">
    <property type="entry name" value="BNAC02G40300D PROTEIN"/>
    <property type="match status" value="1"/>
</dbReference>
<dbReference type="GO" id="GO:0003676">
    <property type="term" value="F:nucleic acid binding"/>
    <property type="evidence" value="ECO:0007669"/>
    <property type="project" value="InterPro"/>
</dbReference>
<dbReference type="InterPro" id="IPR052929">
    <property type="entry name" value="RNase_H-like_EbsB-rel"/>
</dbReference>
<comment type="caution">
    <text evidence="3">The sequence shown here is derived from an EMBL/GenBank/DDBJ whole genome shotgun (WGS) entry which is preliminary data.</text>
</comment>
<feature type="domain" description="Reverse transcriptase zinc-binding" evidence="2">
    <location>
        <begin position="94"/>
        <end position="178"/>
    </location>
</feature>
<dbReference type="InterPro" id="IPR002156">
    <property type="entry name" value="RNaseH_domain"/>
</dbReference>
<reference evidence="3 4" key="1">
    <citation type="journal article" date="2021" name="bioRxiv">
        <title>The Gossypium anomalum genome as a resource for cotton improvement and evolutionary analysis of hybrid incompatibility.</title>
        <authorList>
            <person name="Grover C.E."/>
            <person name="Yuan D."/>
            <person name="Arick M.A."/>
            <person name="Miller E.R."/>
            <person name="Hu G."/>
            <person name="Peterson D.G."/>
            <person name="Wendel J.F."/>
            <person name="Udall J.A."/>
        </authorList>
    </citation>
    <scope>NUCLEOTIDE SEQUENCE [LARGE SCALE GENOMIC DNA]</scope>
    <source>
        <strain evidence="3">JFW-Udall</strain>
        <tissue evidence="3">Leaf</tissue>
    </source>
</reference>
<accession>A0A8J5Z0H3</accession>
<evidence type="ECO:0000259" key="1">
    <source>
        <dbReference type="Pfam" id="PF13456"/>
    </source>
</evidence>
<evidence type="ECO:0000259" key="2">
    <source>
        <dbReference type="Pfam" id="PF13966"/>
    </source>
</evidence>
<proteinExistence type="predicted"/>
<dbReference type="Pfam" id="PF13456">
    <property type="entry name" value="RVT_3"/>
    <property type="match status" value="1"/>
</dbReference>